<name>V2QAN4_9BACT</name>
<reference evidence="1" key="3">
    <citation type="submission" date="2022-06" db="EMBL/GenBank/DDBJ databases">
        <title>Resources to Facilitate Use of the Altered Schaedler Flora (ASF) Mouse Model to Study Microbiome Function.</title>
        <authorList>
            <person name="Proctor A."/>
            <person name="Parvinroo S."/>
            <person name="Richie T."/>
            <person name="Jia X."/>
            <person name="Lee S.T.M."/>
            <person name="Karp P.D."/>
            <person name="Paley S."/>
            <person name="Kostic A.D."/>
            <person name="Pierre J.F."/>
            <person name="Wannemuehler M.J."/>
            <person name="Phillips G.J."/>
        </authorList>
    </citation>
    <scope>NUCLEOTIDE SEQUENCE</scope>
    <source>
        <strain evidence="1">ASF457</strain>
    </source>
</reference>
<gene>
    <name evidence="1" type="ORF">N508_000308</name>
</gene>
<dbReference type="RefSeq" id="WP_023276320.1">
    <property type="nucleotide sequence ID" value="NZ_CP097562.1"/>
</dbReference>
<organism evidence="1 2">
    <name type="scientific">Mucispirillum schaedleri ASF457</name>
    <dbReference type="NCBI Taxonomy" id="1379858"/>
    <lineage>
        <taxon>Bacteria</taxon>
        <taxon>Pseudomonadati</taxon>
        <taxon>Deferribacterota</taxon>
        <taxon>Deferribacteres</taxon>
        <taxon>Deferribacterales</taxon>
        <taxon>Mucispirillaceae</taxon>
        <taxon>Mucispirillum</taxon>
    </lineage>
</organism>
<keyword evidence="2" id="KW-1185">Reference proteome</keyword>
<evidence type="ECO:0000313" key="1">
    <source>
        <dbReference type="EMBL" id="USF23252.1"/>
    </source>
</evidence>
<dbReference type="EMBL" id="CP097562">
    <property type="protein sequence ID" value="USF23252.1"/>
    <property type="molecule type" value="Genomic_DNA"/>
</dbReference>
<protein>
    <submittedName>
        <fullName evidence="1">Uncharacterized protein</fullName>
    </submittedName>
</protein>
<evidence type="ECO:0000313" key="2">
    <source>
        <dbReference type="Proteomes" id="UP000017429"/>
    </source>
</evidence>
<dbReference type="KEGG" id="msch:N508_000308"/>
<dbReference type="eggNOG" id="ENOG5030VQQ">
    <property type="taxonomic scope" value="Bacteria"/>
</dbReference>
<proteinExistence type="predicted"/>
<dbReference type="AlphaFoldDB" id="V2QAN4"/>
<accession>V2QAN4</accession>
<reference evidence="1" key="2">
    <citation type="submission" date="2022-05" db="EMBL/GenBank/DDBJ databases">
        <authorList>
            <person name="Proctor A.L."/>
            <person name="Phillips G.J."/>
            <person name="Wannemuehler M.J."/>
        </authorList>
    </citation>
    <scope>NUCLEOTIDE SEQUENCE</scope>
    <source>
        <strain evidence="1">ASF457</strain>
    </source>
</reference>
<reference evidence="1" key="1">
    <citation type="journal article" date="2014" name="Genome Announc.">
        <title>Draft genome sequences of the altered schaedler flora, a defined bacterial community from gnotobiotic mice.</title>
        <authorList>
            <person name="Wannemuehler M.J."/>
            <person name="Overstreet A.M."/>
            <person name="Ward D.V."/>
            <person name="Phillips G.J."/>
        </authorList>
    </citation>
    <scope>NUCLEOTIDE SEQUENCE</scope>
    <source>
        <strain evidence="1">ASF457</strain>
    </source>
</reference>
<dbReference type="Proteomes" id="UP000017429">
    <property type="component" value="Chromosome"/>
</dbReference>
<sequence length="432" mass="50339">MYKITFTVFSILIFAFNGYSADNKSKNNVENKKAETTIKAPDMSFNDDYFVGLKAYDDGLYDVAEYCLANYLKYENKSQKAGFATYLLYQVYMSQGNYKAAQYSFAQLANFKDSRFDRQKMLKDQMFIETKLNCNGAKNLLLTSPKNEYLEVYAKSSCIVDKDITNLLSRIDVSSETLYTVLERVHKDKELVFSTYDNLKAEKRTPKLMNFYGKYFYSNNMKAEFYALYKIYQDSELTSFVLDDIWKNGDYKKYIESFKKEVKNDYKLDKVVYCRMIEASNKEMINFDCDLVDKCLGTKSPDFNKTKLACYMRKEDKEKISWFIGTLTVQDTLKLCEYSKYIIGKKLYNIKFLNKFERCPDKASMYESLLKFKDYNAVIKLGGSGSSQLDTAYMAIAYFYLGNDAQYNNYLNKITDVDLSGMVKRAVNRGNL</sequence>
<dbReference type="OrthoDB" id="9786696at2"/>